<dbReference type="GO" id="GO:0032259">
    <property type="term" value="P:methylation"/>
    <property type="evidence" value="ECO:0007669"/>
    <property type="project" value="UniProtKB-KW"/>
</dbReference>
<dbReference type="RefSeq" id="WP_327789646.1">
    <property type="nucleotide sequence ID" value="NZ_JARGEQ010000126.1"/>
</dbReference>
<keyword evidence="3" id="KW-1185">Reference proteome</keyword>
<dbReference type="Gene3D" id="3.40.50.150">
    <property type="entry name" value="Vaccinia Virus protein VP39"/>
    <property type="match status" value="1"/>
</dbReference>
<evidence type="ECO:0000313" key="3">
    <source>
        <dbReference type="Proteomes" id="UP001301140"/>
    </source>
</evidence>
<dbReference type="InterPro" id="IPR029063">
    <property type="entry name" value="SAM-dependent_MTases_sf"/>
</dbReference>
<accession>A0AAP4D631</accession>
<keyword evidence="2" id="KW-0489">Methyltransferase</keyword>
<dbReference type="CDD" id="cd02440">
    <property type="entry name" value="AdoMet_MTases"/>
    <property type="match status" value="1"/>
</dbReference>
<feature type="domain" description="Methyltransferase" evidence="1">
    <location>
        <begin position="57"/>
        <end position="151"/>
    </location>
</feature>
<proteinExistence type="predicted"/>
<dbReference type="Pfam" id="PF13649">
    <property type="entry name" value="Methyltransf_25"/>
    <property type="match status" value="1"/>
</dbReference>
<dbReference type="EMBL" id="JARGEQ010000126">
    <property type="protein sequence ID" value="MDF1587227.1"/>
    <property type="molecule type" value="Genomic_DNA"/>
</dbReference>
<evidence type="ECO:0000313" key="2">
    <source>
        <dbReference type="EMBL" id="MDF1587227.1"/>
    </source>
</evidence>
<comment type="caution">
    <text evidence="2">The sequence shown here is derived from an EMBL/GenBank/DDBJ whole genome shotgun (WGS) entry which is preliminary data.</text>
</comment>
<name>A0AAP4D631_9PROT</name>
<dbReference type="SUPFAM" id="SSF53335">
    <property type="entry name" value="S-adenosyl-L-methionine-dependent methyltransferases"/>
    <property type="match status" value="1"/>
</dbReference>
<sequence length="205" mass="23337">MPLVTRLKRLVRGRKLPSPSRRDYYATPELGLDGHRCPERRLAGWEALARHARNRTVLDLGCAEGLMLRRLLREGARRGHGLDNSAHRIASARRVCALEPARFDVMELNRPGQLDAAPFLEPSYDCVLMLGVYQHLLERSRDAALVKALARCREIFAFRVPRRRLHGAPRVIREQGFELVEELDPRGAEQLLIYRRRAPALPAAA</sequence>
<protein>
    <submittedName>
        <fullName evidence="2">Class I SAM-dependent methyltransferase</fullName>
    </submittedName>
</protein>
<evidence type="ECO:0000259" key="1">
    <source>
        <dbReference type="Pfam" id="PF13649"/>
    </source>
</evidence>
<dbReference type="InterPro" id="IPR041698">
    <property type="entry name" value="Methyltransf_25"/>
</dbReference>
<dbReference type="AlphaFoldDB" id="A0AAP4D631"/>
<dbReference type="GO" id="GO:0008168">
    <property type="term" value="F:methyltransferase activity"/>
    <property type="evidence" value="ECO:0007669"/>
    <property type="project" value="UniProtKB-KW"/>
</dbReference>
<reference evidence="2 3" key="1">
    <citation type="submission" date="2023-03" db="EMBL/GenBank/DDBJ databases">
        <title>YIM 152171 draft genome.</title>
        <authorList>
            <person name="Yang Z."/>
        </authorList>
    </citation>
    <scope>NUCLEOTIDE SEQUENCE [LARGE SCALE GENOMIC DNA]</scope>
    <source>
        <strain evidence="2 3">YIM 152171</strain>
    </source>
</reference>
<dbReference type="Proteomes" id="UP001301140">
    <property type="component" value="Unassembled WGS sequence"/>
</dbReference>
<organism evidence="2 3">
    <name type="scientific">Marinimicrococcus flavescens</name>
    <dbReference type="NCBI Taxonomy" id="3031815"/>
    <lineage>
        <taxon>Bacteria</taxon>
        <taxon>Pseudomonadati</taxon>
        <taxon>Pseudomonadota</taxon>
        <taxon>Alphaproteobacteria</taxon>
        <taxon>Geminicoccales</taxon>
        <taxon>Geminicoccaceae</taxon>
        <taxon>Marinimicrococcus</taxon>
    </lineage>
</organism>
<gene>
    <name evidence="2" type="ORF">PZ740_12640</name>
</gene>
<keyword evidence="2" id="KW-0808">Transferase</keyword>